<feature type="domain" description="Cupin type-1" evidence="5">
    <location>
        <begin position="195"/>
        <end position="347"/>
    </location>
</feature>
<gene>
    <name evidence="7" type="primary">LOC107028782</name>
</gene>
<reference evidence="7" key="2">
    <citation type="submission" date="2025-08" db="UniProtKB">
        <authorList>
            <consortium name="RefSeq"/>
        </authorList>
    </citation>
    <scope>IDENTIFICATION</scope>
</reference>
<dbReference type="InterPro" id="IPR014710">
    <property type="entry name" value="RmlC-like_jellyroll"/>
</dbReference>
<evidence type="ECO:0000256" key="4">
    <source>
        <dbReference type="ARBA" id="ARBA00023157"/>
    </source>
</evidence>
<name>A0ABM1HH47_SOLPN</name>
<dbReference type="Proteomes" id="UP000694930">
    <property type="component" value="Chromosome 1"/>
</dbReference>
<dbReference type="InterPro" id="IPR050253">
    <property type="entry name" value="Seed_Storage-Functional"/>
</dbReference>
<dbReference type="SUPFAM" id="SSF51182">
    <property type="entry name" value="RmlC-like cupins"/>
    <property type="match status" value="1"/>
</dbReference>
<dbReference type="PANTHER" id="PTHR31189:SF61">
    <property type="entry name" value="GLOBULIN"/>
    <property type="match status" value="1"/>
</dbReference>
<feature type="domain" description="Cupin type-1" evidence="5">
    <location>
        <begin position="18"/>
        <end position="160"/>
    </location>
</feature>
<keyword evidence="3" id="KW-0708">Seed storage protein</keyword>
<organism evidence="6 7">
    <name type="scientific">Solanum pennellii</name>
    <name type="common">Tomato</name>
    <name type="synonym">Lycopersicon pennellii</name>
    <dbReference type="NCBI Taxonomy" id="28526"/>
    <lineage>
        <taxon>Eukaryota</taxon>
        <taxon>Viridiplantae</taxon>
        <taxon>Streptophyta</taxon>
        <taxon>Embryophyta</taxon>
        <taxon>Tracheophyta</taxon>
        <taxon>Spermatophyta</taxon>
        <taxon>Magnoliopsida</taxon>
        <taxon>eudicotyledons</taxon>
        <taxon>Gunneridae</taxon>
        <taxon>Pentapetalae</taxon>
        <taxon>asterids</taxon>
        <taxon>lamiids</taxon>
        <taxon>Solanales</taxon>
        <taxon>Solanaceae</taxon>
        <taxon>Solanoideae</taxon>
        <taxon>Solaneae</taxon>
        <taxon>Solanum</taxon>
        <taxon>Solanum subgen. Lycopersicon</taxon>
    </lineage>
</organism>
<accession>A0ABM1HH47</accession>
<dbReference type="InterPro" id="IPR006044">
    <property type="entry name" value="11S_seedstore_pln"/>
</dbReference>
<sequence length="368" mass="40434">MDLILASKKADKIIMEVEGVGGYYGWSSSQFPLLSQKKLAAGLFLLQPRAFVQPYYSVSSKIAYVCHGECIVGLISSEDSKEEVIKLQKGDTLPLTMKEVSWWYNDGESKLEIIFLGEYDDEYTPGEYSGFFLTGFTGILNGFSNELTAKSFHMTKPEIEKLIKEQSSSNIIIKIKEDTKMPEPCNKNAKHELVFNLYSAEEHCTVQVKNGGILSAVTCRNLPLLRDIGLSANHVVLEGGALFGPIFTADLSVPLSYVTEGSGRVQIVGPLRKVVLDTKVEEGELFFVPKFFPFVVEADEGGMEFFSVVTSSKQVYGGLSGGKKSIWKAISPSVLEASLNVTPNLTESFKSKIAKGAVIAPPHLQLFK</sequence>
<comment type="similarity">
    <text evidence="1">Belongs to the 11S seed storage protein (globulins) family.</text>
</comment>
<dbReference type="InterPro" id="IPR006045">
    <property type="entry name" value="Cupin_1"/>
</dbReference>
<evidence type="ECO:0000259" key="5">
    <source>
        <dbReference type="SMART" id="SM00835"/>
    </source>
</evidence>
<evidence type="ECO:0000256" key="1">
    <source>
        <dbReference type="ARBA" id="ARBA00007178"/>
    </source>
</evidence>
<dbReference type="Pfam" id="PF00190">
    <property type="entry name" value="Cupin_1"/>
    <property type="match status" value="2"/>
</dbReference>
<proteinExistence type="inferred from homology"/>
<dbReference type="RefSeq" id="XP_015085465.1">
    <property type="nucleotide sequence ID" value="XM_015229979.2"/>
</dbReference>
<dbReference type="PRINTS" id="PR00439">
    <property type="entry name" value="11SGLOBULIN"/>
</dbReference>
<evidence type="ECO:0000313" key="6">
    <source>
        <dbReference type="Proteomes" id="UP000694930"/>
    </source>
</evidence>
<dbReference type="InterPro" id="IPR011051">
    <property type="entry name" value="RmlC_Cupin_sf"/>
</dbReference>
<dbReference type="CDD" id="cd02242">
    <property type="entry name" value="cupin_11S_legumin_N"/>
    <property type="match status" value="1"/>
</dbReference>
<dbReference type="SMART" id="SM00835">
    <property type="entry name" value="Cupin_1"/>
    <property type="match status" value="2"/>
</dbReference>
<keyword evidence="4" id="KW-1015">Disulfide bond</keyword>
<evidence type="ECO:0000256" key="2">
    <source>
        <dbReference type="ARBA" id="ARBA00022761"/>
    </source>
</evidence>
<dbReference type="PANTHER" id="PTHR31189">
    <property type="entry name" value="OS03G0336100 PROTEIN-RELATED"/>
    <property type="match status" value="1"/>
</dbReference>
<evidence type="ECO:0000256" key="3">
    <source>
        <dbReference type="ARBA" id="ARBA00023129"/>
    </source>
</evidence>
<dbReference type="Gene3D" id="2.60.120.10">
    <property type="entry name" value="Jelly Rolls"/>
    <property type="match status" value="2"/>
</dbReference>
<dbReference type="GeneID" id="107028782"/>
<keyword evidence="2" id="KW-0758">Storage protein</keyword>
<evidence type="ECO:0000313" key="7">
    <source>
        <dbReference type="RefSeq" id="XP_015085465.1"/>
    </source>
</evidence>
<protein>
    <submittedName>
        <fullName evidence="7">13S globulin seed storage protein 2-like</fullName>
    </submittedName>
</protein>
<keyword evidence="6" id="KW-1185">Reference proteome</keyword>
<reference evidence="6" key="1">
    <citation type="journal article" date="2014" name="Nat. Genet.">
        <title>The genome of the stress-tolerant wild tomato species Solanum pennellii.</title>
        <authorList>
            <person name="Bolger A."/>
            <person name="Scossa F."/>
            <person name="Bolger M.E."/>
            <person name="Lanz C."/>
            <person name="Maumus F."/>
            <person name="Tohge T."/>
            <person name="Quesneville H."/>
            <person name="Alseekh S."/>
            <person name="Sorensen I."/>
            <person name="Lichtenstein G."/>
            <person name="Fich E.A."/>
            <person name="Conte M."/>
            <person name="Keller H."/>
            <person name="Schneeberger K."/>
            <person name="Schwacke R."/>
            <person name="Ofner I."/>
            <person name="Vrebalov J."/>
            <person name="Xu Y."/>
            <person name="Osorio S."/>
            <person name="Aflitos S.A."/>
            <person name="Schijlen E."/>
            <person name="Jimenez-Gomez J.M."/>
            <person name="Ryngajllo M."/>
            <person name="Kimura S."/>
            <person name="Kumar R."/>
            <person name="Koenig D."/>
            <person name="Headland L.R."/>
            <person name="Maloof J.N."/>
            <person name="Sinha N."/>
            <person name="van Ham R.C."/>
            <person name="Lankhorst R.K."/>
            <person name="Mao L."/>
            <person name="Vogel A."/>
            <person name="Arsova B."/>
            <person name="Panstruga R."/>
            <person name="Fei Z."/>
            <person name="Rose J.K."/>
            <person name="Zamir D."/>
            <person name="Carrari F."/>
            <person name="Giovannoni J.J."/>
            <person name="Weigel D."/>
            <person name="Usadel B."/>
            <person name="Fernie A.R."/>
        </authorList>
    </citation>
    <scope>NUCLEOTIDE SEQUENCE [LARGE SCALE GENOMIC DNA]</scope>
    <source>
        <strain evidence="6">cv. LA0716</strain>
    </source>
</reference>